<comment type="similarity">
    <text evidence="2">Belongs to the fatty acid desaturase type 2 family.</text>
</comment>
<dbReference type="Pfam" id="PF00487">
    <property type="entry name" value="FA_desaturase"/>
    <property type="match status" value="1"/>
</dbReference>
<evidence type="ECO:0000256" key="8">
    <source>
        <dbReference type="ARBA" id="ARBA00023098"/>
    </source>
</evidence>
<evidence type="ECO:0000259" key="12">
    <source>
        <dbReference type="Pfam" id="PF01610"/>
    </source>
</evidence>
<organism evidence="13 14">
    <name type="scientific">Natronospira elongata</name>
    <dbReference type="NCBI Taxonomy" id="3110268"/>
    <lineage>
        <taxon>Bacteria</taxon>
        <taxon>Pseudomonadati</taxon>
        <taxon>Pseudomonadota</taxon>
        <taxon>Gammaproteobacteria</taxon>
        <taxon>Natronospirales</taxon>
        <taxon>Natronospiraceae</taxon>
        <taxon>Natronospira</taxon>
    </lineage>
</organism>
<comment type="subcellular location">
    <subcellularLocation>
        <location evidence="1">Membrane</location>
        <topology evidence="1">Multi-pass membrane protein</topology>
    </subcellularLocation>
</comment>
<keyword evidence="9 10" id="KW-0472">Membrane</keyword>
<accession>A0AAP6JFK7</accession>
<evidence type="ECO:0000259" key="11">
    <source>
        <dbReference type="Pfam" id="PF00487"/>
    </source>
</evidence>
<proteinExistence type="inferred from homology"/>
<evidence type="ECO:0000256" key="7">
    <source>
        <dbReference type="ARBA" id="ARBA00023004"/>
    </source>
</evidence>
<name>A0AAP6JFK7_9GAMM</name>
<keyword evidence="7" id="KW-0408">Iron</keyword>
<evidence type="ECO:0000313" key="14">
    <source>
        <dbReference type="Proteomes" id="UP001302316"/>
    </source>
</evidence>
<evidence type="ECO:0000256" key="4">
    <source>
        <dbReference type="ARBA" id="ARBA00022832"/>
    </source>
</evidence>
<evidence type="ECO:0000256" key="10">
    <source>
        <dbReference type="SAM" id="Phobius"/>
    </source>
</evidence>
<dbReference type="GO" id="GO:0016020">
    <property type="term" value="C:membrane"/>
    <property type="evidence" value="ECO:0007669"/>
    <property type="project" value="UniProtKB-SubCell"/>
</dbReference>
<dbReference type="PANTHER" id="PTHR11351:SF33">
    <property type="entry name" value="DELTA-9 FATTY ACID DESATURASE, DESA"/>
    <property type="match status" value="1"/>
</dbReference>
<dbReference type="Proteomes" id="UP001302316">
    <property type="component" value="Unassembled WGS sequence"/>
</dbReference>
<dbReference type="InterPro" id="IPR005804">
    <property type="entry name" value="FA_desaturase_dom"/>
</dbReference>
<gene>
    <name evidence="13" type="ORF">VCB98_09750</name>
</gene>
<evidence type="ECO:0000256" key="2">
    <source>
        <dbReference type="ARBA" id="ARBA00008749"/>
    </source>
</evidence>
<evidence type="ECO:0000256" key="3">
    <source>
        <dbReference type="ARBA" id="ARBA00022692"/>
    </source>
</evidence>
<keyword evidence="3 10" id="KW-0812">Transmembrane</keyword>
<feature type="domain" description="Transposase IS204/IS1001/IS1096/IS1165 DDE" evidence="12">
    <location>
        <begin position="276"/>
        <end position="391"/>
    </location>
</feature>
<evidence type="ECO:0000256" key="6">
    <source>
        <dbReference type="ARBA" id="ARBA00023002"/>
    </source>
</evidence>
<dbReference type="InterPro" id="IPR002560">
    <property type="entry name" value="Transposase_DDE"/>
</dbReference>
<evidence type="ECO:0000256" key="5">
    <source>
        <dbReference type="ARBA" id="ARBA00022989"/>
    </source>
</evidence>
<feature type="domain" description="Fatty acid desaturase" evidence="11">
    <location>
        <begin position="14"/>
        <end position="225"/>
    </location>
</feature>
<dbReference type="RefSeq" id="WP_346052102.1">
    <property type="nucleotide sequence ID" value="NZ_JAYGII010000020.1"/>
</dbReference>
<keyword evidence="4" id="KW-0276">Fatty acid metabolism</keyword>
<feature type="transmembrane region" description="Helical" evidence="10">
    <location>
        <begin position="15"/>
        <end position="37"/>
    </location>
</feature>
<keyword evidence="14" id="KW-1185">Reference proteome</keyword>
<protein>
    <submittedName>
        <fullName evidence="13">Fatty acid desaturase</fullName>
        <ecNumber evidence="13">1.14.19.-</ecNumber>
    </submittedName>
</protein>
<keyword evidence="6 13" id="KW-0560">Oxidoreductase</keyword>
<keyword evidence="8" id="KW-0443">Lipid metabolism</keyword>
<dbReference type="GO" id="GO:0016717">
    <property type="term" value="F:oxidoreductase activity, acting on paired donors, with oxidation of a pair of donors resulting in the reduction of molecular oxygen to two molecules of water"/>
    <property type="evidence" value="ECO:0007669"/>
    <property type="project" value="InterPro"/>
</dbReference>
<dbReference type="EC" id="1.14.19.-" evidence="13"/>
<dbReference type="PANTHER" id="PTHR11351">
    <property type="entry name" value="ACYL-COA DESATURASE"/>
    <property type="match status" value="1"/>
</dbReference>
<dbReference type="GO" id="GO:0006631">
    <property type="term" value="P:fatty acid metabolic process"/>
    <property type="evidence" value="ECO:0007669"/>
    <property type="project" value="UniProtKB-KW"/>
</dbReference>
<reference evidence="13 14" key="1">
    <citation type="submission" date="2023-12" db="EMBL/GenBank/DDBJ databases">
        <title>Whole-genome sequencing of halo(alkali)philic microorganisms from hypersaline lakes.</title>
        <authorList>
            <person name="Sorokin D.Y."/>
            <person name="Merkel A.Y."/>
            <person name="Messina E."/>
            <person name="Yakimov M."/>
        </authorList>
    </citation>
    <scope>NUCLEOTIDE SEQUENCE [LARGE SCALE GENOMIC DNA]</scope>
    <source>
        <strain evidence="13 14">AB-CW1</strain>
    </source>
</reference>
<feature type="transmembrane region" description="Helical" evidence="10">
    <location>
        <begin position="139"/>
        <end position="163"/>
    </location>
</feature>
<comment type="caution">
    <text evidence="13">The sequence shown here is derived from an EMBL/GenBank/DDBJ whole genome shotgun (WGS) entry which is preliminary data.</text>
</comment>
<keyword evidence="5 10" id="KW-1133">Transmembrane helix</keyword>
<evidence type="ECO:0000256" key="9">
    <source>
        <dbReference type="ARBA" id="ARBA00023136"/>
    </source>
</evidence>
<dbReference type="AlphaFoldDB" id="A0AAP6JFK7"/>
<dbReference type="InterPro" id="IPR015876">
    <property type="entry name" value="Acyl-CoA_DS"/>
</dbReference>
<sequence>MFLDLLSNGLLGLPGWAYVLYALLATHLTVMAVTLFLHRDQTHRGVDLHPAVRHVFRFWLWLTTGIVTKEWVAVHRKHHARCETEDDPHSPQVLGLRKVFFQGAELYQQEAEQAETVQKYGRGTVDDWIERNVYNRFSYLGVASLLVINIAIFGALGLTIWAIQMMTIPLLAAGVVNGIGHYWGYRNFECRDAATNVSPVGLFLGGEELHNNHHAFPSSAKFNLRPWEFDIGWVWLKALSAVGLAKIRRVAPKPILGEKVVEPHHMDLETVRAVIQNRLHVLRHYSSMVTIPMLRESLNDRGRRFMRRARKLLVRDPELLDTRERRHLINLLKEHDELETVYSYRERLREIWETTAQNDQLLARFREWCIEAEQSGIRYLQDFARRLRSYQLPQAS</sequence>
<evidence type="ECO:0000313" key="13">
    <source>
        <dbReference type="EMBL" id="MEA5446103.1"/>
    </source>
</evidence>
<dbReference type="EMBL" id="JAYGII010000020">
    <property type="protein sequence ID" value="MEA5446103.1"/>
    <property type="molecule type" value="Genomic_DNA"/>
</dbReference>
<dbReference type="CDD" id="cd03505">
    <property type="entry name" value="Delta9-FADS-like"/>
    <property type="match status" value="1"/>
</dbReference>
<evidence type="ECO:0000256" key="1">
    <source>
        <dbReference type="ARBA" id="ARBA00004141"/>
    </source>
</evidence>
<dbReference type="Pfam" id="PF01610">
    <property type="entry name" value="DDE_Tnp_ISL3"/>
    <property type="match status" value="1"/>
</dbReference>